<reference evidence="1 2" key="1">
    <citation type="submission" date="2021-07" db="EMBL/GenBank/DDBJ databases">
        <title>Paenibacillus radiodurans sp. nov., isolated from the southeastern edge of Tengger Desert.</title>
        <authorList>
            <person name="Zhang G."/>
        </authorList>
    </citation>
    <scope>NUCLEOTIDE SEQUENCE [LARGE SCALE GENOMIC DNA]</scope>
    <source>
        <strain evidence="1 2">DT7-4</strain>
    </source>
</reference>
<evidence type="ECO:0000313" key="2">
    <source>
        <dbReference type="Proteomes" id="UP000812277"/>
    </source>
</evidence>
<keyword evidence="2" id="KW-1185">Reference proteome</keyword>
<protein>
    <submittedName>
        <fullName evidence="1">Uncharacterized protein</fullName>
    </submittedName>
</protein>
<dbReference type="RefSeq" id="WP_219873965.1">
    <property type="nucleotide sequence ID" value="NZ_JAHZIJ010000016.1"/>
</dbReference>
<gene>
    <name evidence="1" type="ORF">K0T92_18500</name>
</gene>
<dbReference type="Proteomes" id="UP000812277">
    <property type="component" value="Unassembled WGS sequence"/>
</dbReference>
<evidence type="ECO:0000313" key="1">
    <source>
        <dbReference type="EMBL" id="MBW7476712.1"/>
    </source>
</evidence>
<comment type="caution">
    <text evidence="1">The sequence shown here is derived from an EMBL/GenBank/DDBJ whole genome shotgun (WGS) entry which is preliminary data.</text>
</comment>
<name>A0ABS7DB31_9BACL</name>
<dbReference type="EMBL" id="JAHZIJ010000016">
    <property type="protein sequence ID" value="MBW7476712.1"/>
    <property type="molecule type" value="Genomic_DNA"/>
</dbReference>
<accession>A0ABS7DB31</accession>
<proteinExistence type="predicted"/>
<organism evidence="1 2">
    <name type="scientific">Paenibacillus oenotherae</name>
    <dbReference type="NCBI Taxonomy" id="1435645"/>
    <lineage>
        <taxon>Bacteria</taxon>
        <taxon>Bacillati</taxon>
        <taxon>Bacillota</taxon>
        <taxon>Bacilli</taxon>
        <taxon>Bacillales</taxon>
        <taxon>Paenibacillaceae</taxon>
        <taxon>Paenibacillus</taxon>
    </lineage>
</organism>
<sequence length="57" mass="6603">MKSNNPNKKEESTMPSRESIPVELEVTVILNQLGIERSDWSQKILHLNNRTQNKTKP</sequence>